<protein>
    <submittedName>
        <fullName evidence="2">Uncharacterized protein</fullName>
    </submittedName>
</protein>
<name>A0AAV7MWI8_PLEWA</name>
<proteinExistence type="predicted"/>
<keyword evidence="3" id="KW-1185">Reference proteome</keyword>
<accession>A0AAV7MWI8</accession>
<comment type="caution">
    <text evidence="2">The sequence shown here is derived from an EMBL/GenBank/DDBJ whole genome shotgun (WGS) entry which is preliminary data.</text>
</comment>
<evidence type="ECO:0000313" key="2">
    <source>
        <dbReference type="EMBL" id="KAJ1108096.1"/>
    </source>
</evidence>
<dbReference type="Proteomes" id="UP001066276">
    <property type="component" value="Chromosome 9"/>
</dbReference>
<evidence type="ECO:0000256" key="1">
    <source>
        <dbReference type="SAM" id="MobiDB-lite"/>
    </source>
</evidence>
<feature type="region of interest" description="Disordered" evidence="1">
    <location>
        <begin position="1"/>
        <end position="24"/>
    </location>
</feature>
<dbReference type="EMBL" id="JANPWB010000013">
    <property type="protein sequence ID" value="KAJ1108096.1"/>
    <property type="molecule type" value="Genomic_DNA"/>
</dbReference>
<evidence type="ECO:0000313" key="3">
    <source>
        <dbReference type="Proteomes" id="UP001066276"/>
    </source>
</evidence>
<dbReference type="AlphaFoldDB" id="A0AAV7MWI8"/>
<organism evidence="2 3">
    <name type="scientific">Pleurodeles waltl</name>
    <name type="common">Iberian ribbed newt</name>
    <dbReference type="NCBI Taxonomy" id="8319"/>
    <lineage>
        <taxon>Eukaryota</taxon>
        <taxon>Metazoa</taxon>
        <taxon>Chordata</taxon>
        <taxon>Craniata</taxon>
        <taxon>Vertebrata</taxon>
        <taxon>Euteleostomi</taxon>
        <taxon>Amphibia</taxon>
        <taxon>Batrachia</taxon>
        <taxon>Caudata</taxon>
        <taxon>Salamandroidea</taxon>
        <taxon>Salamandridae</taxon>
        <taxon>Pleurodelinae</taxon>
        <taxon>Pleurodeles</taxon>
    </lineage>
</organism>
<feature type="compositionally biased region" description="Basic and acidic residues" evidence="1">
    <location>
        <begin position="1"/>
        <end position="23"/>
    </location>
</feature>
<reference evidence="2" key="1">
    <citation type="journal article" date="2022" name="bioRxiv">
        <title>Sequencing and chromosome-scale assembly of the giantPleurodeles waltlgenome.</title>
        <authorList>
            <person name="Brown T."/>
            <person name="Elewa A."/>
            <person name="Iarovenko S."/>
            <person name="Subramanian E."/>
            <person name="Araus A.J."/>
            <person name="Petzold A."/>
            <person name="Susuki M."/>
            <person name="Suzuki K.-i.T."/>
            <person name="Hayashi T."/>
            <person name="Toyoda A."/>
            <person name="Oliveira C."/>
            <person name="Osipova E."/>
            <person name="Leigh N.D."/>
            <person name="Simon A."/>
            <person name="Yun M.H."/>
        </authorList>
    </citation>
    <scope>NUCLEOTIDE SEQUENCE</scope>
    <source>
        <strain evidence="2">20211129_DDA</strain>
        <tissue evidence="2">Liver</tissue>
    </source>
</reference>
<gene>
    <name evidence="2" type="ORF">NDU88_005478</name>
</gene>
<sequence length="135" mass="14886">MCTTREEDVGKAVEQRPLKKGGREGSTVCPMLVLGDGGWLRRSRWFWQLIKASGFGQAVVRVRLPGGSDREKGVGEATGYRMLGKRKPEDCRTAGTDGWWCWSQGIAGPERWEGLQGLDPSTMVIQDLRPSSCSS</sequence>